<keyword evidence="3" id="KW-1185">Reference proteome</keyword>
<accession>A0A8H3WAK9</accession>
<feature type="compositionally biased region" description="Basic and acidic residues" evidence="1">
    <location>
        <begin position="39"/>
        <end position="54"/>
    </location>
</feature>
<organism evidence="2 3">
    <name type="scientific">Colletotrichum asianum</name>
    <dbReference type="NCBI Taxonomy" id="702518"/>
    <lineage>
        <taxon>Eukaryota</taxon>
        <taxon>Fungi</taxon>
        <taxon>Dikarya</taxon>
        <taxon>Ascomycota</taxon>
        <taxon>Pezizomycotina</taxon>
        <taxon>Sordariomycetes</taxon>
        <taxon>Hypocreomycetidae</taxon>
        <taxon>Glomerellales</taxon>
        <taxon>Glomerellaceae</taxon>
        <taxon>Colletotrichum</taxon>
        <taxon>Colletotrichum gloeosporioides species complex</taxon>
    </lineage>
</organism>
<dbReference type="AlphaFoldDB" id="A0A8H3WAK9"/>
<dbReference type="Proteomes" id="UP000434172">
    <property type="component" value="Unassembled WGS sequence"/>
</dbReference>
<feature type="compositionally biased region" description="Low complexity" evidence="1">
    <location>
        <begin position="55"/>
        <end position="78"/>
    </location>
</feature>
<evidence type="ECO:0000256" key="1">
    <source>
        <dbReference type="SAM" id="MobiDB-lite"/>
    </source>
</evidence>
<protein>
    <submittedName>
        <fullName evidence="2">Uncharacterized protein</fullName>
    </submittedName>
</protein>
<feature type="region of interest" description="Disordered" evidence="1">
    <location>
        <begin position="1"/>
        <end position="78"/>
    </location>
</feature>
<dbReference type="OrthoDB" id="4831545at2759"/>
<evidence type="ECO:0000313" key="3">
    <source>
        <dbReference type="Proteomes" id="UP000434172"/>
    </source>
</evidence>
<gene>
    <name evidence="2" type="ORF">GQ607_011573</name>
</gene>
<evidence type="ECO:0000313" key="2">
    <source>
        <dbReference type="EMBL" id="KAF0321168.1"/>
    </source>
</evidence>
<comment type="caution">
    <text evidence="2">The sequence shown here is derived from an EMBL/GenBank/DDBJ whole genome shotgun (WGS) entry which is preliminary data.</text>
</comment>
<reference evidence="2 3" key="1">
    <citation type="submission" date="2019-12" db="EMBL/GenBank/DDBJ databases">
        <title>A genome sequence resource for the geographically widespread anthracnose pathogen Colletotrichum asianum.</title>
        <authorList>
            <person name="Meng Y."/>
        </authorList>
    </citation>
    <scope>NUCLEOTIDE SEQUENCE [LARGE SCALE GENOMIC DNA]</scope>
    <source>
        <strain evidence="2 3">ICMP 18580</strain>
    </source>
</reference>
<name>A0A8H3WAK9_9PEZI</name>
<feature type="compositionally biased region" description="Acidic residues" evidence="1">
    <location>
        <begin position="26"/>
        <end position="38"/>
    </location>
</feature>
<dbReference type="EMBL" id="WOWK01000074">
    <property type="protein sequence ID" value="KAF0321168.1"/>
    <property type="molecule type" value="Genomic_DNA"/>
</dbReference>
<sequence length="385" mass="42545">MATPSSFTLPMRPAQPKLQMSANDNGDNDDENTDGAEVNDDKGSDDQSNDDKGSNDQSSNDQSSNDQSSNDQGNQHSSENLDLASMMTSLPRRNFSAHPNIKLLPGLDFDVPQDAPFASQQHSGLVAKMFLPRAVNQPASLEGLINAADRFRQLMEVGLRTYQSNPKLASIREVFVQALRQLRGLHPNWNFDAAPRKSSAIIDQVITARKRFLTKGGDKPQIRSTFLPFLQAIDDFIDGAESKIAAQQAANAPLALPAQAGRKRTSDDLEDKIYNLPKMRRITPSENEDEAEGSAKTTDEEVACSKCKSLEAGLKAANKRSELVALRVHDGWVHRMHQLWDVVRPAVNRERKDQGNAELELDQLVRFLRTSKLGDIADDIFGLKS</sequence>
<proteinExistence type="predicted"/>